<dbReference type="Gene3D" id="3.30.70.3000">
    <property type="match status" value="1"/>
</dbReference>
<dbReference type="Pfam" id="PF04446">
    <property type="entry name" value="Thg1"/>
    <property type="match status" value="1"/>
</dbReference>
<comment type="subunit">
    <text evidence="15">Homotetramer. Interacts with MFN1 and MFN2; functions as a guanyl-nucleotide exchange factor/GEF for MFN2 and also probably MFN1.</text>
</comment>
<feature type="compositionally biased region" description="Polar residues" evidence="16">
    <location>
        <begin position="324"/>
        <end position="338"/>
    </location>
</feature>
<keyword evidence="5" id="KW-0808">Transferase</keyword>
<dbReference type="InterPro" id="IPR007537">
    <property type="entry name" value="tRNAHis_GuaTrfase_Thg1"/>
</dbReference>
<dbReference type="GO" id="GO:0000287">
    <property type="term" value="F:magnesium ion binding"/>
    <property type="evidence" value="ECO:0007669"/>
    <property type="project" value="InterPro"/>
</dbReference>
<dbReference type="FunFam" id="3.30.70.3000:FF:000001">
    <property type="entry name" value="tRNA(His) guanylyltransferase"/>
    <property type="match status" value="1"/>
</dbReference>
<evidence type="ECO:0000256" key="4">
    <source>
        <dbReference type="ARBA" id="ARBA00022310"/>
    </source>
</evidence>
<evidence type="ECO:0000313" key="19">
    <source>
        <dbReference type="EMBL" id="OXU28385.1"/>
    </source>
</evidence>
<evidence type="ECO:0000256" key="3">
    <source>
        <dbReference type="ARBA" id="ARBA00012511"/>
    </source>
</evidence>
<feature type="domain" description="Thg1 C-terminal" evidence="18">
    <location>
        <begin position="172"/>
        <end position="250"/>
    </location>
</feature>
<dbReference type="OrthoDB" id="62560at2759"/>
<evidence type="ECO:0000313" key="20">
    <source>
        <dbReference type="Proteomes" id="UP000215335"/>
    </source>
</evidence>
<keyword evidence="11" id="KW-0342">GTP-binding</keyword>
<evidence type="ECO:0000256" key="7">
    <source>
        <dbReference type="ARBA" id="ARBA00022695"/>
    </source>
</evidence>
<feature type="compositionally biased region" description="Basic and acidic residues" evidence="16">
    <location>
        <begin position="339"/>
        <end position="349"/>
    </location>
</feature>
<evidence type="ECO:0000256" key="1">
    <source>
        <dbReference type="ARBA" id="ARBA00001946"/>
    </source>
</evidence>
<evidence type="ECO:0000256" key="16">
    <source>
        <dbReference type="SAM" id="MobiDB-lite"/>
    </source>
</evidence>
<sequence>MRQNLLVFRSCSNFLAARSNGQVISARPFSASLKMAKSKYDYVKDFEHEDNCLPNCWIVVRIDGRNFSKFADSHQFVKPNDLAALELMNRAAMTVMEDFREIVIAYGQSDEYSFVFRKDTQLFKRRASKLMSNVNSLFASAYVYNWPRFFKNRELHYPPSFDARVVLYPTDKNLRDYLAWRQADVHINNLYNTCFWSLVLKKHLTPQQAEERLSGTLSSHKNELLYQEFGINYNNEPAIYRKGTTLLRKLVAHGNGRLKPTVVPLVDDIIGDRFWKENPEVIGLKSLGTYQLPMNNIPTSMVIHPPVMPVNKPMHQGNAIQGPPMSNCSPMKNTPNDSNKQDSSREPNRNGDPSGNN</sequence>
<keyword evidence="20" id="KW-1185">Reference proteome</keyword>
<dbReference type="PANTHER" id="PTHR12729:SF6">
    <property type="entry name" value="TRNA(HIS) GUANYLYLTRANSFERASE-RELATED"/>
    <property type="match status" value="1"/>
</dbReference>
<evidence type="ECO:0000256" key="9">
    <source>
        <dbReference type="ARBA" id="ARBA00022741"/>
    </source>
</evidence>
<keyword evidence="10" id="KW-0460">Magnesium</keyword>
<comment type="cofactor">
    <cofactor evidence="1">
        <name>Mg(2+)</name>
        <dbReference type="ChEBI" id="CHEBI:18420"/>
    </cofactor>
</comment>
<keyword evidence="8" id="KW-0479">Metal-binding</keyword>
<dbReference type="PANTHER" id="PTHR12729">
    <property type="entry name" value="TRNA(HIS) GUANYLYLTRANSFERASE-RELATED"/>
    <property type="match status" value="1"/>
</dbReference>
<evidence type="ECO:0000256" key="14">
    <source>
        <dbReference type="ARBA" id="ARBA00058346"/>
    </source>
</evidence>
<dbReference type="GO" id="GO:0008193">
    <property type="term" value="F:tRNA guanylyltransferase activity"/>
    <property type="evidence" value="ECO:0007669"/>
    <property type="project" value="UniProtKB-EC"/>
</dbReference>
<dbReference type="EMBL" id="NNAY01000440">
    <property type="protein sequence ID" value="OXU28385.1"/>
    <property type="molecule type" value="Genomic_DNA"/>
</dbReference>
<dbReference type="AlphaFoldDB" id="A0A232FCI2"/>
<comment type="similarity">
    <text evidence="2">Belongs to the tRNA(His) guanylyltransferase family.</text>
</comment>
<comment type="function">
    <text evidence="14">Adds a GMP to the 5'-end of tRNA(His) after transcription and RNase P cleavage. This step is essential for proper recognition of the tRNA and for the fidelity of protein synthesis. Also functions as a guanyl-nucleotide exchange factor/GEF for the MFN1 and MFN2 mitofusins thereby regulating mitochondrial fusion. By regulating both mitochondrial dynamics and bioenergetic function, it contributes to cell survival following oxidative stress.</text>
</comment>
<evidence type="ECO:0000256" key="10">
    <source>
        <dbReference type="ARBA" id="ARBA00022842"/>
    </source>
</evidence>
<evidence type="ECO:0000256" key="12">
    <source>
        <dbReference type="ARBA" id="ARBA00032480"/>
    </source>
</evidence>
<dbReference type="Proteomes" id="UP000215335">
    <property type="component" value="Unassembled WGS sequence"/>
</dbReference>
<feature type="region of interest" description="Disordered" evidence="16">
    <location>
        <begin position="312"/>
        <end position="357"/>
    </location>
</feature>
<protein>
    <recommendedName>
        <fullName evidence="4">Probable tRNA(His) guanylyltransferase</fullName>
        <ecNumber evidence="3">2.7.7.79</ecNumber>
    </recommendedName>
    <alternativeName>
        <fullName evidence="12">tRNA-histidine guanylyltransferase</fullName>
    </alternativeName>
</protein>
<proteinExistence type="inferred from homology"/>
<dbReference type="STRING" id="543379.A0A232FCI2"/>
<dbReference type="InterPro" id="IPR025845">
    <property type="entry name" value="Thg1_C_dom"/>
</dbReference>
<keyword evidence="6" id="KW-0819">tRNA processing</keyword>
<comment type="catalytic activity">
    <reaction evidence="13">
        <text>a 5'-end ribonucleotide-tRNA(His) + GTP + ATP + H2O = a 5'-end phospho-guanosine-ribonucleotide-tRNA(His) + AMP + 2 diphosphate + H(+)</text>
        <dbReference type="Rhea" id="RHEA:54564"/>
        <dbReference type="Rhea" id="RHEA-COMP:14193"/>
        <dbReference type="Rhea" id="RHEA-COMP:14917"/>
        <dbReference type="ChEBI" id="CHEBI:15377"/>
        <dbReference type="ChEBI" id="CHEBI:15378"/>
        <dbReference type="ChEBI" id="CHEBI:30616"/>
        <dbReference type="ChEBI" id="CHEBI:33019"/>
        <dbReference type="ChEBI" id="CHEBI:37565"/>
        <dbReference type="ChEBI" id="CHEBI:138282"/>
        <dbReference type="ChEBI" id="CHEBI:141847"/>
        <dbReference type="ChEBI" id="CHEBI:456215"/>
        <dbReference type="EC" id="2.7.7.79"/>
    </reaction>
</comment>
<reference evidence="19 20" key="1">
    <citation type="journal article" date="2017" name="Curr. Biol.">
        <title>The Evolution of Venom by Co-option of Single-Copy Genes.</title>
        <authorList>
            <person name="Martinson E.O."/>
            <person name="Mrinalini"/>
            <person name="Kelkar Y.D."/>
            <person name="Chang C.H."/>
            <person name="Werren J.H."/>
        </authorList>
    </citation>
    <scope>NUCLEOTIDE SEQUENCE [LARGE SCALE GENOMIC DNA]</scope>
    <source>
        <strain evidence="19 20">Alberta</strain>
        <tissue evidence="19">Whole body</tissue>
    </source>
</reference>
<evidence type="ECO:0000256" key="8">
    <source>
        <dbReference type="ARBA" id="ARBA00022723"/>
    </source>
</evidence>
<feature type="domain" description="tRNAHis guanylyltransferase catalytic" evidence="17">
    <location>
        <begin position="40"/>
        <end position="169"/>
    </location>
</feature>
<evidence type="ECO:0000256" key="6">
    <source>
        <dbReference type="ARBA" id="ARBA00022694"/>
    </source>
</evidence>
<evidence type="ECO:0000256" key="11">
    <source>
        <dbReference type="ARBA" id="ARBA00023134"/>
    </source>
</evidence>
<evidence type="ECO:0000259" key="18">
    <source>
        <dbReference type="Pfam" id="PF14413"/>
    </source>
</evidence>
<comment type="caution">
    <text evidence="19">The sequence shown here is derived from an EMBL/GenBank/DDBJ whole genome shotgun (WGS) entry which is preliminary data.</text>
</comment>
<evidence type="ECO:0000256" key="13">
    <source>
        <dbReference type="ARBA" id="ARBA00047281"/>
    </source>
</evidence>
<name>A0A232FCI2_9HYME</name>
<dbReference type="Pfam" id="PF14413">
    <property type="entry name" value="Thg1C"/>
    <property type="match status" value="1"/>
</dbReference>
<evidence type="ECO:0000259" key="17">
    <source>
        <dbReference type="Pfam" id="PF04446"/>
    </source>
</evidence>
<keyword evidence="9" id="KW-0547">Nucleotide-binding</keyword>
<dbReference type="EC" id="2.7.7.79" evidence="3"/>
<dbReference type="GO" id="GO:0005525">
    <property type="term" value="F:GTP binding"/>
    <property type="evidence" value="ECO:0007669"/>
    <property type="project" value="UniProtKB-KW"/>
</dbReference>
<dbReference type="GO" id="GO:0006400">
    <property type="term" value="P:tRNA modification"/>
    <property type="evidence" value="ECO:0007669"/>
    <property type="project" value="InterPro"/>
</dbReference>
<dbReference type="InterPro" id="IPR038469">
    <property type="entry name" value="tRNAHis_GuaTrfase_Thg1_sf"/>
</dbReference>
<evidence type="ECO:0000256" key="15">
    <source>
        <dbReference type="ARBA" id="ARBA00065710"/>
    </source>
</evidence>
<organism evidence="19 20">
    <name type="scientific">Trichomalopsis sarcophagae</name>
    <dbReference type="NCBI Taxonomy" id="543379"/>
    <lineage>
        <taxon>Eukaryota</taxon>
        <taxon>Metazoa</taxon>
        <taxon>Ecdysozoa</taxon>
        <taxon>Arthropoda</taxon>
        <taxon>Hexapoda</taxon>
        <taxon>Insecta</taxon>
        <taxon>Pterygota</taxon>
        <taxon>Neoptera</taxon>
        <taxon>Endopterygota</taxon>
        <taxon>Hymenoptera</taxon>
        <taxon>Apocrita</taxon>
        <taxon>Proctotrupomorpha</taxon>
        <taxon>Chalcidoidea</taxon>
        <taxon>Pteromalidae</taxon>
        <taxon>Pteromalinae</taxon>
        <taxon>Trichomalopsis</taxon>
    </lineage>
</organism>
<evidence type="ECO:0000256" key="2">
    <source>
        <dbReference type="ARBA" id="ARBA00010113"/>
    </source>
</evidence>
<accession>A0A232FCI2</accession>
<dbReference type="InterPro" id="IPR024956">
    <property type="entry name" value="tRNAHis_GuaTrfase_cat"/>
</dbReference>
<keyword evidence="7" id="KW-0548">Nucleotidyltransferase</keyword>
<evidence type="ECO:0000256" key="5">
    <source>
        <dbReference type="ARBA" id="ARBA00022679"/>
    </source>
</evidence>
<gene>
    <name evidence="19" type="ORF">TSAR_002239</name>
</gene>